<dbReference type="InterPro" id="IPR009018">
    <property type="entry name" value="Signal_recog_particle_SRP9/14"/>
</dbReference>
<protein>
    <submittedName>
        <fullName evidence="1">Signal recognition particle 14 kDa protein</fullName>
    </submittedName>
</protein>
<dbReference type="Proteomes" id="UP000325081">
    <property type="component" value="Unassembled WGS sequence"/>
</dbReference>
<organism evidence="1 2">
    <name type="scientific">Striga asiatica</name>
    <name type="common">Asiatic witchweed</name>
    <name type="synonym">Buchnera asiatica</name>
    <dbReference type="NCBI Taxonomy" id="4170"/>
    <lineage>
        <taxon>Eukaryota</taxon>
        <taxon>Viridiplantae</taxon>
        <taxon>Streptophyta</taxon>
        <taxon>Embryophyta</taxon>
        <taxon>Tracheophyta</taxon>
        <taxon>Spermatophyta</taxon>
        <taxon>Magnoliopsida</taxon>
        <taxon>eudicotyledons</taxon>
        <taxon>Gunneridae</taxon>
        <taxon>Pentapetalae</taxon>
        <taxon>asterids</taxon>
        <taxon>lamiids</taxon>
        <taxon>Lamiales</taxon>
        <taxon>Orobanchaceae</taxon>
        <taxon>Buchnereae</taxon>
        <taxon>Striga</taxon>
    </lineage>
</organism>
<dbReference type="GO" id="GO:0006614">
    <property type="term" value="P:SRP-dependent cotranslational protein targeting to membrane"/>
    <property type="evidence" value="ECO:0007669"/>
    <property type="project" value="InterPro"/>
</dbReference>
<dbReference type="EMBL" id="BKCP01003335">
    <property type="protein sequence ID" value="GER29057.1"/>
    <property type="molecule type" value="Genomic_DNA"/>
</dbReference>
<dbReference type="AlphaFoldDB" id="A0A5A7P8V7"/>
<proteinExistence type="predicted"/>
<name>A0A5A7P8V7_STRAF</name>
<dbReference type="GO" id="GO:0048500">
    <property type="term" value="C:signal recognition particle"/>
    <property type="evidence" value="ECO:0007669"/>
    <property type="project" value="InterPro"/>
</dbReference>
<comment type="caution">
    <text evidence="1">The sequence shown here is derived from an EMBL/GenBank/DDBJ whole genome shotgun (WGS) entry which is preliminary data.</text>
</comment>
<dbReference type="Gene3D" id="3.30.720.10">
    <property type="entry name" value="Signal recognition particle alu RNA binding heterodimer, srp9/1"/>
    <property type="match status" value="1"/>
</dbReference>
<accession>A0A5A7P8V7</accession>
<keyword evidence="2" id="KW-1185">Reference proteome</keyword>
<reference evidence="2" key="1">
    <citation type="journal article" date="2019" name="Curr. Biol.">
        <title>Genome Sequence of Striga asiatica Provides Insight into the Evolution of Plant Parasitism.</title>
        <authorList>
            <person name="Yoshida S."/>
            <person name="Kim S."/>
            <person name="Wafula E.K."/>
            <person name="Tanskanen J."/>
            <person name="Kim Y.M."/>
            <person name="Honaas L."/>
            <person name="Yang Z."/>
            <person name="Spallek T."/>
            <person name="Conn C.E."/>
            <person name="Ichihashi Y."/>
            <person name="Cheong K."/>
            <person name="Cui S."/>
            <person name="Der J.P."/>
            <person name="Gundlach H."/>
            <person name="Jiao Y."/>
            <person name="Hori C."/>
            <person name="Ishida J.K."/>
            <person name="Kasahara H."/>
            <person name="Kiba T."/>
            <person name="Kim M.S."/>
            <person name="Koo N."/>
            <person name="Laohavisit A."/>
            <person name="Lee Y.H."/>
            <person name="Lumba S."/>
            <person name="McCourt P."/>
            <person name="Mortimer J.C."/>
            <person name="Mutuku J.M."/>
            <person name="Nomura T."/>
            <person name="Sasaki-Sekimoto Y."/>
            <person name="Seto Y."/>
            <person name="Wang Y."/>
            <person name="Wakatake T."/>
            <person name="Sakakibara H."/>
            <person name="Demura T."/>
            <person name="Yamaguchi S."/>
            <person name="Yoneyama K."/>
            <person name="Manabe R.I."/>
            <person name="Nelson D.C."/>
            <person name="Schulman A.H."/>
            <person name="Timko M.P."/>
            <person name="dePamphilis C.W."/>
            <person name="Choi D."/>
            <person name="Shirasu K."/>
        </authorList>
    </citation>
    <scope>NUCLEOTIDE SEQUENCE [LARGE SCALE GENOMIC DNA]</scope>
    <source>
        <strain evidence="2">cv. UVA1</strain>
    </source>
</reference>
<gene>
    <name evidence="1" type="ORF">STAS_04896</name>
</gene>
<evidence type="ECO:0000313" key="2">
    <source>
        <dbReference type="Proteomes" id="UP000325081"/>
    </source>
</evidence>
<dbReference type="OrthoDB" id="19209at2759"/>
<evidence type="ECO:0000313" key="1">
    <source>
        <dbReference type="EMBL" id="GER29057.1"/>
    </source>
</evidence>
<dbReference type="GO" id="GO:0008312">
    <property type="term" value="F:7S RNA binding"/>
    <property type="evidence" value="ECO:0007669"/>
    <property type="project" value="InterPro"/>
</dbReference>
<dbReference type="SUPFAM" id="SSF54762">
    <property type="entry name" value="Signal recognition particle alu RNA binding heterodimer, SRP9/14"/>
    <property type="match status" value="1"/>
</dbReference>
<sequence>MCTHKFDTHTEEIRHHLQQQIPVRRHQPPPVYTTSALPSLPVDCRLPSASLATASPSLSHHNHLPICLQPDPFLNELTNMFERTREKGSEWVTLKHCSSI</sequence>